<proteinExistence type="predicted"/>
<dbReference type="AlphaFoldDB" id="A0A2R8BP10"/>
<feature type="chain" id="PRO_5015309356" evidence="1">
    <location>
        <begin position="21"/>
        <end position="259"/>
    </location>
</feature>
<protein>
    <submittedName>
        <fullName evidence="2">Uncharacterized protein</fullName>
    </submittedName>
</protein>
<dbReference type="Proteomes" id="UP000244880">
    <property type="component" value="Unassembled WGS sequence"/>
</dbReference>
<reference evidence="2 3" key="1">
    <citation type="submission" date="2018-03" db="EMBL/GenBank/DDBJ databases">
        <authorList>
            <person name="Keele B.F."/>
        </authorList>
    </citation>
    <scope>NUCLEOTIDE SEQUENCE [LARGE SCALE GENOMIC DNA]</scope>
    <source>
        <strain evidence="2 3">CECT 8599</strain>
    </source>
</reference>
<sequence length="259" mass="28546">MIFLRLLLVVLLACPFAASAQEKVRKSDVVRLLQKLQTEQNNPQALRAAGFEGEKLKLMLDHGTKLANNQTILGHMADQLINARNAPTPTNPVGGLLAPLLDRGMPYMPVSEQIYHMKVELTVMQAMSTANCGRSVKDTIAPEVFGRALVQTMARLNAPALKEYLRIVRKASTLGVSRPNPPRIADAKREKVLEGFASALEVTAAEKGLSRAYARSDTDMRGLSNREACGLGLLFIETIIDTKGPNQKPLLQLFWRDFQ</sequence>
<feature type="signal peptide" evidence="1">
    <location>
        <begin position="1"/>
        <end position="20"/>
    </location>
</feature>
<gene>
    <name evidence="2" type="ORF">ASD8599_03805</name>
</gene>
<dbReference type="EMBL" id="OMOR01000002">
    <property type="protein sequence ID" value="SPH27339.1"/>
    <property type="molecule type" value="Genomic_DNA"/>
</dbReference>
<evidence type="ECO:0000256" key="1">
    <source>
        <dbReference type="SAM" id="SignalP"/>
    </source>
</evidence>
<name>A0A2R8BP10_9RHOB</name>
<evidence type="ECO:0000313" key="3">
    <source>
        <dbReference type="Proteomes" id="UP000244880"/>
    </source>
</evidence>
<keyword evidence="3" id="KW-1185">Reference proteome</keyword>
<evidence type="ECO:0000313" key="2">
    <source>
        <dbReference type="EMBL" id="SPH27339.1"/>
    </source>
</evidence>
<dbReference type="RefSeq" id="WP_108830286.1">
    <property type="nucleotide sequence ID" value="NZ_OMOR01000002.1"/>
</dbReference>
<dbReference type="OrthoDB" id="7738101at2"/>
<organism evidence="2 3">
    <name type="scientific">Ascidiaceihabitans donghaensis</name>
    <dbReference type="NCBI Taxonomy" id="1510460"/>
    <lineage>
        <taxon>Bacteria</taxon>
        <taxon>Pseudomonadati</taxon>
        <taxon>Pseudomonadota</taxon>
        <taxon>Alphaproteobacteria</taxon>
        <taxon>Rhodobacterales</taxon>
        <taxon>Paracoccaceae</taxon>
        <taxon>Ascidiaceihabitans</taxon>
    </lineage>
</organism>
<keyword evidence="1" id="KW-0732">Signal</keyword>
<accession>A0A2R8BP10</accession>